<dbReference type="GO" id="GO:0070652">
    <property type="term" value="C:HAUS complex"/>
    <property type="evidence" value="ECO:0007669"/>
    <property type="project" value="InterPro"/>
</dbReference>
<dbReference type="GO" id="GO:1990498">
    <property type="term" value="C:mitotic spindle microtubule"/>
    <property type="evidence" value="ECO:0007669"/>
    <property type="project" value="TreeGrafter"/>
</dbReference>
<proteinExistence type="predicted"/>
<protein>
    <submittedName>
        <fullName evidence="1">Augmin subunit 6</fullName>
    </submittedName>
</protein>
<dbReference type="PANTHER" id="PTHR16151:SF2">
    <property type="entry name" value="HAUS AUGMIN-LIKE COMPLEX SUBUNIT 6"/>
    <property type="match status" value="1"/>
</dbReference>
<dbReference type="AlphaFoldDB" id="A0A6L2L387"/>
<dbReference type="PANTHER" id="PTHR16151">
    <property type="entry name" value="HAUS AUGMIN-LIKE COMPLEX SUBUNIT 6"/>
    <property type="match status" value="1"/>
</dbReference>
<dbReference type="EMBL" id="BKCJ010003647">
    <property type="protein sequence ID" value="GEU56351.1"/>
    <property type="molecule type" value="Genomic_DNA"/>
</dbReference>
<sequence>MEEGPVWSSLKVRRSDAVADRGMLVTRTVFVVVVLYSTRIFPTEGKKEMNCNAGDNFTVIGEPCDELVSSSSQNSYLVQRATRWWDSLLSRKSQHEVLASGLIEDLIAHQEYRYRISGSSLLAPIDESTQVSYGNPYKDQADRSQGIVYRENVDESLSTSHSKPTMKNLLRLMTEMEDAKANDGEGPDLLRSANDGGTNGHATTLAEHRQHLASIQDNDPKCWTFIIYTFDSRWL</sequence>
<dbReference type="GO" id="GO:0008017">
    <property type="term" value="F:microtubule binding"/>
    <property type="evidence" value="ECO:0007669"/>
    <property type="project" value="TreeGrafter"/>
</dbReference>
<comment type="caution">
    <text evidence="1">The sequence shown here is derived from an EMBL/GenBank/DDBJ whole genome shotgun (WGS) entry which is preliminary data.</text>
</comment>
<evidence type="ECO:0000313" key="1">
    <source>
        <dbReference type="EMBL" id="GEU56351.1"/>
    </source>
</evidence>
<name>A0A6L2L387_TANCI</name>
<accession>A0A6L2L387</accession>
<reference evidence="1" key="1">
    <citation type="journal article" date="2019" name="Sci. Rep.">
        <title>Draft genome of Tanacetum cinerariifolium, the natural source of mosquito coil.</title>
        <authorList>
            <person name="Yamashiro T."/>
            <person name="Shiraishi A."/>
            <person name="Satake H."/>
            <person name="Nakayama K."/>
        </authorList>
    </citation>
    <scope>NUCLEOTIDE SEQUENCE</scope>
</reference>
<organism evidence="1">
    <name type="scientific">Tanacetum cinerariifolium</name>
    <name type="common">Dalmatian daisy</name>
    <name type="synonym">Chrysanthemum cinerariifolium</name>
    <dbReference type="NCBI Taxonomy" id="118510"/>
    <lineage>
        <taxon>Eukaryota</taxon>
        <taxon>Viridiplantae</taxon>
        <taxon>Streptophyta</taxon>
        <taxon>Embryophyta</taxon>
        <taxon>Tracheophyta</taxon>
        <taxon>Spermatophyta</taxon>
        <taxon>Magnoliopsida</taxon>
        <taxon>eudicotyledons</taxon>
        <taxon>Gunneridae</taxon>
        <taxon>Pentapetalae</taxon>
        <taxon>asterids</taxon>
        <taxon>campanulids</taxon>
        <taxon>Asterales</taxon>
        <taxon>Asteraceae</taxon>
        <taxon>Asteroideae</taxon>
        <taxon>Anthemideae</taxon>
        <taxon>Anthemidinae</taxon>
        <taxon>Tanacetum</taxon>
    </lineage>
</organism>
<dbReference type="InterPro" id="IPR026797">
    <property type="entry name" value="HAUS_6"/>
</dbReference>
<gene>
    <name evidence="1" type="ORF">Tci_028329</name>
</gene>
<dbReference type="GO" id="GO:0051225">
    <property type="term" value="P:spindle assembly"/>
    <property type="evidence" value="ECO:0007669"/>
    <property type="project" value="InterPro"/>
</dbReference>